<dbReference type="InterPro" id="IPR043128">
    <property type="entry name" value="Rev_trsase/Diguanyl_cyclase"/>
</dbReference>
<dbReference type="SUPFAM" id="SSF48452">
    <property type="entry name" value="TPR-like"/>
    <property type="match status" value="2"/>
</dbReference>
<feature type="coiled-coil region" evidence="3">
    <location>
        <begin position="400"/>
        <end position="429"/>
    </location>
</feature>
<dbReference type="Proteomes" id="UP000583752">
    <property type="component" value="Unassembled WGS sequence"/>
</dbReference>
<keyword evidence="3" id="KW-0175">Coiled coil</keyword>
<dbReference type="InterPro" id="IPR050469">
    <property type="entry name" value="Diguanylate_Cyclase"/>
</dbReference>
<evidence type="ECO:0000256" key="3">
    <source>
        <dbReference type="SAM" id="Coils"/>
    </source>
</evidence>
<reference evidence="6 7" key="1">
    <citation type="submission" date="2020-04" db="EMBL/GenBank/DDBJ databases">
        <title>Massilia sp. RP-1-19 isolated from soil.</title>
        <authorList>
            <person name="Dahal R.H."/>
        </authorList>
    </citation>
    <scope>NUCLEOTIDE SEQUENCE [LARGE SCALE GENOMIC DNA]</scope>
    <source>
        <strain evidence="6 7">RP-1-19</strain>
    </source>
</reference>
<dbReference type="CDD" id="cd01949">
    <property type="entry name" value="GGDEF"/>
    <property type="match status" value="1"/>
</dbReference>
<dbReference type="Gene3D" id="1.25.40.10">
    <property type="entry name" value="Tetratricopeptide repeat domain"/>
    <property type="match status" value="2"/>
</dbReference>
<evidence type="ECO:0000259" key="5">
    <source>
        <dbReference type="PROSITE" id="PS50887"/>
    </source>
</evidence>
<dbReference type="GO" id="GO:0052621">
    <property type="term" value="F:diguanylate cyclase activity"/>
    <property type="evidence" value="ECO:0007669"/>
    <property type="project" value="UniProtKB-EC"/>
</dbReference>
<dbReference type="Pfam" id="PF00990">
    <property type="entry name" value="GGDEF"/>
    <property type="match status" value="1"/>
</dbReference>
<proteinExistence type="predicted"/>
<dbReference type="AlphaFoldDB" id="A0A848HM57"/>
<dbReference type="InterPro" id="IPR000160">
    <property type="entry name" value="GGDEF_dom"/>
</dbReference>
<evidence type="ECO:0000256" key="1">
    <source>
        <dbReference type="ARBA" id="ARBA00012528"/>
    </source>
</evidence>
<keyword evidence="4" id="KW-0812">Transmembrane</keyword>
<evidence type="ECO:0000256" key="4">
    <source>
        <dbReference type="SAM" id="Phobius"/>
    </source>
</evidence>
<evidence type="ECO:0000256" key="2">
    <source>
        <dbReference type="ARBA" id="ARBA00034247"/>
    </source>
</evidence>
<gene>
    <name evidence="6" type="ORF">HHL21_09190</name>
</gene>
<evidence type="ECO:0000313" key="7">
    <source>
        <dbReference type="Proteomes" id="UP000583752"/>
    </source>
</evidence>
<dbReference type="FunFam" id="3.30.70.270:FF:000001">
    <property type="entry name" value="Diguanylate cyclase domain protein"/>
    <property type="match status" value="1"/>
</dbReference>
<dbReference type="Gene3D" id="3.30.70.270">
    <property type="match status" value="1"/>
</dbReference>
<comment type="caution">
    <text evidence="6">The sequence shown here is derived from an EMBL/GenBank/DDBJ whole genome shotgun (WGS) entry which is preliminary data.</text>
</comment>
<comment type="catalytic activity">
    <reaction evidence="2">
        <text>2 GTP = 3',3'-c-di-GMP + 2 diphosphate</text>
        <dbReference type="Rhea" id="RHEA:24898"/>
        <dbReference type="ChEBI" id="CHEBI:33019"/>
        <dbReference type="ChEBI" id="CHEBI:37565"/>
        <dbReference type="ChEBI" id="CHEBI:58805"/>
        <dbReference type="EC" id="2.7.7.65"/>
    </reaction>
</comment>
<dbReference type="PANTHER" id="PTHR45138">
    <property type="entry name" value="REGULATORY COMPONENTS OF SENSORY TRANSDUCTION SYSTEM"/>
    <property type="match status" value="1"/>
</dbReference>
<dbReference type="EC" id="2.7.7.65" evidence="1"/>
<name>A0A848HM57_9BURK</name>
<dbReference type="PANTHER" id="PTHR45138:SF9">
    <property type="entry name" value="DIGUANYLATE CYCLASE DGCM-RELATED"/>
    <property type="match status" value="1"/>
</dbReference>
<accession>A0A848HM57</accession>
<keyword evidence="4" id="KW-1133">Transmembrane helix</keyword>
<dbReference type="InterPro" id="IPR029787">
    <property type="entry name" value="Nucleotide_cyclase"/>
</dbReference>
<dbReference type="EMBL" id="JABBGG010000004">
    <property type="protein sequence ID" value="NML61250.1"/>
    <property type="molecule type" value="Genomic_DNA"/>
</dbReference>
<feature type="transmembrane region" description="Helical" evidence="4">
    <location>
        <begin position="430"/>
        <end position="449"/>
    </location>
</feature>
<keyword evidence="4" id="KW-0472">Membrane</keyword>
<feature type="domain" description="GGDEF" evidence="5">
    <location>
        <begin position="506"/>
        <end position="643"/>
    </location>
</feature>
<keyword evidence="7" id="KW-1185">Reference proteome</keyword>
<dbReference type="SUPFAM" id="SSF55073">
    <property type="entry name" value="Nucleotide cyclase"/>
    <property type="match status" value="1"/>
</dbReference>
<dbReference type="InterPro" id="IPR019734">
    <property type="entry name" value="TPR_rpt"/>
</dbReference>
<organism evidence="6 7">
    <name type="scientific">Massilia polaris</name>
    <dbReference type="NCBI Taxonomy" id="2728846"/>
    <lineage>
        <taxon>Bacteria</taxon>
        <taxon>Pseudomonadati</taxon>
        <taxon>Pseudomonadota</taxon>
        <taxon>Betaproteobacteria</taxon>
        <taxon>Burkholderiales</taxon>
        <taxon>Oxalobacteraceae</taxon>
        <taxon>Telluria group</taxon>
        <taxon>Massilia</taxon>
    </lineage>
</organism>
<evidence type="ECO:0000313" key="6">
    <source>
        <dbReference type="EMBL" id="NML61250.1"/>
    </source>
</evidence>
<protein>
    <recommendedName>
        <fullName evidence="1">diguanylate cyclase</fullName>
        <ecNumber evidence="1">2.7.7.65</ecNumber>
    </recommendedName>
</protein>
<dbReference type="SMART" id="SM00028">
    <property type="entry name" value="TPR"/>
    <property type="match status" value="5"/>
</dbReference>
<dbReference type="InterPro" id="IPR011990">
    <property type="entry name" value="TPR-like_helical_dom_sf"/>
</dbReference>
<dbReference type="SMART" id="SM00267">
    <property type="entry name" value="GGDEF"/>
    <property type="match status" value="1"/>
</dbReference>
<sequence length="738" mass="81370">MATIRHIRTATGRMAALCLVSSVAFGQQPDLDRRLAEIREVGRFVPEKAIGQLRQVEADARAAAPATRGEFLNLLSLTERATGRHAEAITVADELLALGKEHHDKVLVAKGLLAKGYVASRQNQLDLSHQLIWEAERLASGTGDMALRVELAITSGTAFSEEGNLPAALAKVQEAVALARNHGRPIQMVMALNALANQYSRLREFDKGFEALAEASDIAVKTNSPGRMATLKNTEYGLAIETGQADRALNALLAALALERKIGAETMIVGSLVDLSDSYLKRHDYERAASYAQQAITAAKRVHRAGSEATARVNLGQAHLGRGRIAEGKREFESGLAHYEASGDQPELQAVLAEYGEALERAGDMAGAVAAYHRERAISDELFKQSRQKSMLELQEKYEAEKKQRQIELLSRENQLKSTELDNRKLQQRVWWLLALVFAMASVIVGILYRKVRTANARLHEKNLELKHQSSRDPLTGLYNRRHFQEFIRGHIQAEKRSAGTSGEEIVGAMFLIDVDHFKHVNDRHGHAAGDAVLTMISENLHIILRETDMIVRWGGEEFLAFLPAIPRNGIDEVAARLLAGIAEQDIIYLGARIPVRVSVGYAPFPLKPGRAELSWERAVNLVDMALYLAKAQGRNRAYGVRGFANFELTTMEDIEQNLERAWRAGFVDMAVVLGETPPARAAQWPEAAALVEERALTQGACQGLVADGCIMKLFPPIAERKANENLHVNRCRGDVCL</sequence>
<dbReference type="NCBIfam" id="TIGR00254">
    <property type="entry name" value="GGDEF"/>
    <property type="match status" value="1"/>
</dbReference>
<dbReference type="PROSITE" id="PS50887">
    <property type="entry name" value="GGDEF"/>
    <property type="match status" value="1"/>
</dbReference>